<keyword evidence="7" id="KW-0560">Oxidoreductase</keyword>
<dbReference type="PANTHER" id="PTHR48099">
    <property type="entry name" value="C-1-TETRAHYDROFOLATE SYNTHASE, CYTOPLASMIC-RELATED"/>
    <property type="match status" value="1"/>
</dbReference>
<dbReference type="Gene3D" id="3.40.50.10860">
    <property type="entry name" value="Leucine Dehydrogenase, chain A, domain 1"/>
    <property type="match status" value="1"/>
</dbReference>
<feature type="domain" description="Tetrahydrofolate dehydrogenase/cyclohydrolase catalytic" evidence="11">
    <location>
        <begin position="5"/>
        <end position="113"/>
    </location>
</feature>
<evidence type="ECO:0000256" key="6">
    <source>
        <dbReference type="ARBA" id="ARBA00022857"/>
    </source>
</evidence>
<reference evidence="13 14" key="1">
    <citation type="submission" date="2019-02" db="EMBL/GenBank/DDBJ databases">
        <authorList>
            <consortium name="Pathogen Informatics"/>
        </authorList>
    </citation>
    <scope>NUCLEOTIDE SEQUENCE [LARGE SCALE GENOMIC DNA]</scope>
    <source>
        <strain evidence="13 14">3012STDY7089603</strain>
    </source>
</reference>
<evidence type="ECO:0000256" key="3">
    <source>
        <dbReference type="ARBA" id="ARBA00022605"/>
    </source>
</evidence>
<evidence type="ECO:0000256" key="4">
    <source>
        <dbReference type="ARBA" id="ARBA00022755"/>
    </source>
</evidence>
<dbReference type="GO" id="GO:0004488">
    <property type="term" value="F:methylenetetrahydrofolate dehydrogenase (NADP+) activity"/>
    <property type="evidence" value="ECO:0007669"/>
    <property type="project" value="InterPro"/>
</dbReference>
<comment type="caution">
    <text evidence="13">The sequence shown here is derived from an EMBL/GenBank/DDBJ whole genome shotgun (WGS) entry which is preliminary data.</text>
</comment>
<dbReference type="InterPro" id="IPR046346">
    <property type="entry name" value="Aminoacid_DH-like_N_sf"/>
</dbReference>
<dbReference type="RefSeq" id="WP_052099185.1">
    <property type="nucleotide sequence ID" value="NZ_CAACYI010000001.1"/>
</dbReference>
<dbReference type="SUPFAM" id="SSF51735">
    <property type="entry name" value="NAD(P)-binding Rossmann-fold domains"/>
    <property type="match status" value="1"/>
</dbReference>
<evidence type="ECO:0000259" key="12">
    <source>
        <dbReference type="Pfam" id="PF02882"/>
    </source>
</evidence>
<dbReference type="EMBL" id="CAACYI010000001">
    <property type="protein sequence ID" value="VFB16015.1"/>
    <property type="molecule type" value="Genomic_DNA"/>
</dbReference>
<evidence type="ECO:0000256" key="2">
    <source>
        <dbReference type="ARBA" id="ARBA00022563"/>
    </source>
</evidence>
<dbReference type="InterPro" id="IPR000672">
    <property type="entry name" value="THF_DH/CycHdrlase"/>
</dbReference>
<keyword evidence="2" id="KW-0554">One-carbon metabolism</keyword>
<dbReference type="InterPro" id="IPR020631">
    <property type="entry name" value="THF_DH/CycHdrlase_NAD-bd_dom"/>
</dbReference>
<dbReference type="PRINTS" id="PR00085">
    <property type="entry name" value="THFDHDRGNASE"/>
</dbReference>
<dbReference type="Proteomes" id="UP000377798">
    <property type="component" value="Unassembled WGS sequence"/>
</dbReference>
<dbReference type="InterPro" id="IPR020630">
    <property type="entry name" value="THF_DH/CycHdrlase_cat_dom"/>
</dbReference>
<dbReference type="InterPro" id="IPR036291">
    <property type="entry name" value="NAD(P)-bd_dom_sf"/>
</dbReference>
<accession>A0A8H2QSL8</accession>
<protein>
    <submittedName>
        <fullName evidence="13">Bifunctional protein FolD</fullName>
    </submittedName>
</protein>
<dbReference type="GO" id="GO:0006164">
    <property type="term" value="P:purine nucleotide biosynthetic process"/>
    <property type="evidence" value="ECO:0007669"/>
    <property type="project" value="UniProtKB-KW"/>
</dbReference>
<evidence type="ECO:0000256" key="7">
    <source>
        <dbReference type="ARBA" id="ARBA00023002"/>
    </source>
</evidence>
<keyword evidence="4" id="KW-0658">Purine biosynthesis</keyword>
<sequence length="272" mass="30268">MELRSDQIKKDLLDKIKKQIEEGTLDGTKECCVFRFGEDSGAKSYERGLVKTAQSLGIKLRTHHYDQMTDQILEDFARENKDDQVGGILLLEPIFKEVEDQLKRDLDPKKDLDGVTLYNRGALYSGLTPYHIPATPRAALMLCKSYWQDLSGKEVVVINRTTVVGKPLLHLLLKENATVTLCHSKTKNLKDHLKRADIVFTATGRAHSIQSEDVGDHALVIDIGLGMKDGKLVGDVDYQGFKDSQVVTPVPGGVGALTNTLLLESCLKKHRD</sequence>
<organism evidence="13 14">
    <name type="scientific">Urinicoccus massiliensis</name>
    <dbReference type="NCBI Taxonomy" id="1723382"/>
    <lineage>
        <taxon>Bacteria</taxon>
        <taxon>Bacillati</taxon>
        <taxon>Bacillota</taxon>
        <taxon>Tissierellia</taxon>
        <taxon>Tissierellales</taxon>
        <taxon>Peptoniphilaceae</taxon>
        <taxon>Urinicoccus</taxon>
    </lineage>
</organism>
<evidence type="ECO:0000313" key="14">
    <source>
        <dbReference type="Proteomes" id="UP000377798"/>
    </source>
</evidence>
<dbReference type="Pfam" id="PF00763">
    <property type="entry name" value="THF_DHG_CYH"/>
    <property type="match status" value="1"/>
</dbReference>
<evidence type="ECO:0000256" key="1">
    <source>
        <dbReference type="ARBA" id="ARBA00004777"/>
    </source>
</evidence>
<dbReference type="Pfam" id="PF02882">
    <property type="entry name" value="THF_DHG_CYH_C"/>
    <property type="match status" value="1"/>
</dbReference>
<proteinExistence type="predicted"/>
<evidence type="ECO:0000256" key="5">
    <source>
        <dbReference type="ARBA" id="ARBA00022801"/>
    </source>
</evidence>
<evidence type="ECO:0000313" key="13">
    <source>
        <dbReference type="EMBL" id="VFB16015.1"/>
    </source>
</evidence>
<dbReference type="CDD" id="cd01080">
    <property type="entry name" value="NAD_bind_m-THF_DH_Cyclohyd"/>
    <property type="match status" value="1"/>
</dbReference>
<evidence type="ECO:0000256" key="8">
    <source>
        <dbReference type="ARBA" id="ARBA00023102"/>
    </source>
</evidence>
<dbReference type="GO" id="GO:0005829">
    <property type="term" value="C:cytosol"/>
    <property type="evidence" value="ECO:0007669"/>
    <property type="project" value="TreeGrafter"/>
</dbReference>
<keyword evidence="8" id="KW-0368">Histidine biosynthesis</keyword>
<gene>
    <name evidence="13" type="primary">folD</name>
    <name evidence="13" type="ORF">NCTC13150_00528</name>
</gene>
<keyword evidence="10" id="KW-0511">Multifunctional enzyme</keyword>
<evidence type="ECO:0000259" key="11">
    <source>
        <dbReference type="Pfam" id="PF00763"/>
    </source>
</evidence>
<feature type="domain" description="Tetrahydrofolate dehydrogenase/cyclohydrolase NAD(P)-binding" evidence="12">
    <location>
        <begin position="133"/>
        <end position="269"/>
    </location>
</feature>
<keyword evidence="5" id="KW-0378">Hydrolase</keyword>
<evidence type="ECO:0000256" key="9">
    <source>
        <dbReference type="ARBA" id="ARBA00023167"/>
    </source>
</evidence>
<dbReference type="GO" id="GO:0009086">
    <property type="term" value="P:methionine biosynthetic process"/>
    <property type="evidence" value="ECO:0007669"/>
    <property type="project" value="UniProtKB-KW"/>
</dbReference>
<dbReference type="PANTHER" id="PTHR48099:SF5">
    <property type="entry name" value="C-1-TETRAHYDROFOLATE SYNTHASE, CYTOPLASMIC"/>
    <property type="match status" value="1"/>
</dbReference>
<comment type="pathway">
    <text evidence="1">One-carbon metabolism; tetrahydrofolate interconversion.</text>
</comment>
<keyword evidence="3" id="KW-0028">Amino-acid biosynthesis</keyword>
<keyword evidence="14" id="KW-1185">Reference proteome</keyword>
<dbReference type="GO" id="GO:0004477">
    <property type="term" value="F:methenyltetrahydrofolate cyclohydrolase activity"/>
    <property type="evidence" value="ECO:0007669"/>
    <property type="project" value="TreeGrafter"/>
</dbReference>
<evidence type="ECO:0000256" key="10">
    <source>
        <dbReference type="ARBA" id="ARBA00023268"/>
    </source>
</evidence>
<keyword evidence="6" id="KW-0521">NADP</keyword>
<dbReference type="Gene3D" id="3.40.50.720">
    <property type="entry name" value="NAD(P)-binding Rossmann-like Domain"/>
    <property type="match status" value="1"/>
</dbReference>
<keyword evidence="9" id="KW-0486">Methionine biosynthesis</keyword>
<dbReference type="SUPFAM" id="SSF53223">
    <property type="entry name" value="Aminoacid dehydrogenase-like, N-terminal domain"/>
    <property type="match status" value="1"/>
</dbReference>
<name>A0A8H2QSL8_9FIRM</name>
<dbReference type="GO" id="GO:0035999">
    <property type="term" value="P:tetrahydrofolate interconversion"/>
    <property type="evidence" value="ECO:0007669"/>
    <property type="project" value="TreeGrafter"/>
</dbReference>
<dbReference type="GO" id="GO:0000105">
    <property type="term" value="P:L-histidine biosynthetic process"/>
    <property type="evidence" value="ECO:0007669"/>
    <property type="project" value="UniProtKB-KW"/>
</dbReference>
<dbReference type="AlphaFoldDB" id="A0A8H2QSL8"/>